<accession>A0A0D3FMJ9</accession>
<dbReference type="PaxDb" id="65489-OBART03G30000.1"/>
<dbReference type="Pfam" id="PF17250">
    <property type="entry name" value="NDUFB11"/>
    <property type="match status" value="1"/>
</dbReference>
<dbReference type="PANTHER" id="PTHR37709:SF1">
    <property type="entry name" value="EXPRESSED PROTEIN"/>
    <property type="match status" value="1"/>
</dbReference>
<name>A0A0D3FMJ9_9ORYZ</name>
<dbReference type="Proteomes" id="UP000026960">
    <property type="component" value="Chromosome 3"/>
</dbReference>
<protein>
    <submittedName>
        <fullName evidence="1">Uncharacterized protein</fullName>
    </submittedName>
</protein>
<dbReference type="InterPro" id="IPR035204">
    <property type="entry name" value="NDUFB11"/>
</dbReference>
<dbReference type="HOGENOM" id="CLU_2065214_0_0_1"/>
<dbReference type="eggNOG" id="ENOG502S3YQ">
    <property type="taxonomic scope" value="Eukaryota"/>
</dbReference>
<dbReference type="Gramene" id="OBART03G30000.1">
    <property type="protein sequence ID" value="OBART03G30000.1"/>
    <property type="gene ID" value="OBART03G30000"/>
</dbReference>
<dbReference type="STRING" id="65489.A0A0D3FMJ9"/>
<reference evidence="1" key="1">
    <citation type="journal article" date="2009" name="Rice">
        <title>De Novo Next Generation Sequencing of Plant Genomes.</title>
        <authorList>
            <person name="Rounsley S."/>
            <person name="Marri P.R."/>
            <person name="Yu Y."/>
            <person name="He R."/>
            <person name="Sisneros N."/>
            <person name="Goicoechea J.L."/>
            <person name="Lee S.J."/>
            <person name="Angelova A."/>
            <person name="Kudrna D."/>
            <person name="Luo M."/>
            <person name="Affourtit J."/>
            <person name="Desany B."/>
            <person name="Knight J."/>
            <person name="Niazi F."/>
            <person name="Egholm M."/>
            <person name="Wing R.A."/>
        </authorList>
    </citation>
    <scope>NUCLEOTIDE SEQUENCE [LARGE SCALE GENOMIC DNA]</scope>
    <source>
        <strain evidence="1">cv. IRGC 105608</strain>
    </source>
</reference>
<keyword evidence="2" id="KW-1185">Reference proteome</keyword>
<sequence>MGFVMEFAENLILRMMEDPGKRDAAQREHVYRMKERCERTKAAWSLPLRPYGFWTFDRFNSQLSWDPQISHAPGRRDPYDDMPFVRKCGRNKKPVSIQMTSLKILSLNYRALVICFLFG</sequence>
<evidence type="ECO:0000313" key="1">
    <source>
        <dbReference type="EnsemblPlants" id="OBART03G30000.1"/>
    </source>
</evidence>
<organism evidence="1">
    <name type="scientific">Oryza barthii</name>
    <dbReference type="NCBI Taxonomy" id="65489"/>
    <lineage>
        <taxon>Eukaryota</taxon>
        <taxon>Viridiplantae</taxon>
        <taxon>Streptophyta</taxon>
        <taxon>Embryophyta</taxon>
        <taxon>Tracheophyta</taxon>
        <taxon>Spermatophyta</taxon>
        <taxon>Magnoliopsida</taxon>
        <taxon>Liliopsida</taxon>
        <taxon>Poales</taxon>
        <taxon>Poaceae</taxon>
        <taxon>BOP clade</taxon>
        <taxon>Oryzoideae</taxon>
        <taxon>Oryzeae</taxon>
        <taxon>Oryzinae</taxon>
        <taxon>Oryza</taxon>
    </lineage>
</organism>
<reference evidence="1" key="2">
    <citation type="submission" date="2015-03" db="UniProtKB">
        <authorList>
            <consortium name="EnsemblPlants"/>
        </authorList>
    </citation>
    <scope>IDENTIFICATION</scope>
</reference>
<proteinExistence type="predicted"/>
<dbReference type="PANTHER" id="PTHR37709">
    <property type="entry name" value="EXPRESSED PROTEIN"/>
    <property type="match status" value="1"/>
</dbReference>
<dbReference type="EnsemblPlants" id="OBART03G30000.1">
    <property type="protein sequence ID" value="OBART03G30000.1"/>
    <property type="gene ID" value="OBART03G30000"/>
</dbReference>
<dbReference type="AlphaFoldDB" id="A0A0D3FMJ9"/>
<evidence type="ECO:0000313" key="2">
    <source>
        <dbReference type="Proteomes" id="UP000026960"/>
    </source>
</evidence>